<dbReference type="GO" id="GO:0006271">
    <property type="term" value="P:DNA strand elongation involved in DNA replication"/>
    <property type="evidence" value="ECO:0007669"/>
    <property type="project" value="TreeGrafter"/>
</dbReference>
<organism evidence="13 14">
    <name type="scientific">candidate division Kazan bacterium RIFCSPLOWO2_01_FULL_45_19</name>
    <dbReference type="NCBI Taxonomy" id="1798538"/>
    <lineage>
        <taxon>Bacteria</taxon>
        <taxon>Bacteria division Kazan-3B-28</taxon>
    </lineage>
</organism>
<keyword evidence="7 9" id="KW-0239">DNA-directed DNA polymerase</keyword>
<dbReference type="SMART" id="SM00480">
    <property type="entry name" value="POL3Bc"/>
    <property type="match status" value="1"/>
</dbReference>
<feature type="domain" description="DNA polymerase III beta sliding clamp central" evidence="11">
    <location>
        <begin position="142"/>
        <end position="253"/>
    </location>
</feature>
<dbReference type="Pfam" id="PF00712">
    <property type="entry name" value="DNA_pol3_beta"/>
    <property type="match status" value="1"/>
</dbReference>
<evidence type="ECO:0000256" key="6">
    <source>
        <dbReference type="ARBA" id="ARBA00022705"/>
    </source>
</evidence>
<dbReference type="PANTHER" id="PTHR30478">
    <property type="entry name" value="DNA POLYMERASE III SUBUNIT BETA"/>
    <property type="match status" value="1"/>
</dbReference>
<dbReference type="EMBL" id="METD01000001">
    <property type="protein sequence ID" value="OGB73604.1"/>
    <property type="molecule type" value="Genomic_DNA"/>
</dbReference>
<accession>A0A1F4NQ73</accession>
<comment type="subunit">
    <text evidence="9">Forms a ring-shaped head-to-tail homodimer around DNA.</text>
</comment>
<evidence type="ECO:0000256" key="3">
    <source>
        <dbReference type="ARBA" id="ARBA00022490"/>
    </source>
</evidence>
<dbReference type="PANTHER" id="PTHR30478:SF0">
    <property type="entry name" value="BETA SLIDING CLAMP"/>
    <property type="match status" value="1"/>
</dbReference>
<dbReference type="GO" id="GO:0003887">
    <property type="term" value="F:DNA-directed DNA polymerase activity"/>
    <property type="evidence" value="ECO:0007669"/>
    <property type="project" value="UniProtKB-UniRule"/>
</dbReference>
<dbReference type="GO" id="GO:0003677">
    <property type="term" value="F:DNA binding"/>
    <property type="evidence" value="ECO:0007669"/>
    <property type="project" value="UniProtKB-UniRule"/>
</dbReference>
<dbReference type="InterPro" id="IPR022637">
    <property type="entry name" value="DNA_polIII_beta_cen"/>
</dbReference>
<dbReference type="Gene3D" id="3.70.10.10">
    <property type="match status" value="1"/>
</dbReference>
<dbReference type="Pfam" id="PF02768">
    <property type="entry name" value="DNA_pol3_beta_3"/>
    <property type="match status" value="1"/>
</dbReference>
<reference evidence="13 14" key="1">
    <citation type="journal article" date="2016" name="Nat. Commun.">
        <title>Thousands of microbial genomes shed light on interconnected biogeochemical processes in an aquifer system.</title>
        <authorList>
            <person name="Anantharaman K."/>
            <person name="Brown C.T."/>
            <person name="Hug L.A."/>
            <person name="Sharon I."/>
            <person name="Castelle C.J."/>
            <person name="Probst A.J."/>
            <person name="Thomas B.C."/>
            <person name="Singh A."/>
            <person name="Wilkins M.J."/>
            <person name="Karaoz U."/>
            <person name="Brodie E.L."/>
            <person name="Williams K.H."/>
            <person name="Hubbard S.S."/>
            <person name="Banfield J.F."/>
        </authorList>
    </citation>
    <scope>NUCLEOTIDE SEQUENCE [LARGE SCALE GENOMIC DNA]</scope>
</reference>
<evidence type="ECO:0000256" key="4">
    <source>
        <dbReference type="ARBA" id="ARBA00022679"/>
    </source>
</evidence>
<feature type="domain" description="DNA polymerase III beta sliding clamp N-terminal" evidence="10">
    <location>
        <begin position="18"/>
        <end position="132"/>
    </location>
</feature>
<evidence type="ECO:0000256" key="7">
    <source>
        <dbReference type="ARBA" id="ARBA00022932"/>
    </source>
</evidence>
<proteinExistence type="inferred from homology"/>
<keyword evidence="4 9" id="KW-0808">Transferase</keyword>
<dbReference type="GO" id="GO:0009360">
    <property type="term" value="C:DNA polymerase III complex"/>
    <property type="evidence" value="ECO:0007669"/>
    <property type="project" value="InterPro"/>
</dbReference>
<dbReference type="Proteomes" id="UP000178085">
    <property type="component" value="Unassembled WGS sequence"/>
</dbReference>
<evidence type="ECO:0000256" key="5">
    <source>
        <dbReference type="ARBA" id="ARBA00022695"/>
    </source>
</evidence>
<evidence type="ECO:0000259" key="12">
    <source>
        <dbReference type="Pfam" id="PF02768"/>
    </source>
</evidence>
<dbReference type="GO" id="GO:0005737">
    <property type="term" value="C:cytoplasm"/>
    <property type="evidence" value="ECO:0007669"/>
    <property type="project" value="UniProtKB-SubCell"/>
</dbReference>
<dbReference type="AlphaFoldDB" id="A0A1F4NQ73"/>
<dbReference type="InterPro" id="IPR046938">
    <property type="entry name" value="DNA_clamp_sf"/>
</dbReference>
<keyword evidence="3 9" id="KW-0963">Cytoplasm</keyword>
<evidence type="ECO:0000313" key="13">
    <source>
        <dbReference type="EMBL" id="OGB73604.1"/>
    </source>
</evidence>
<comment type="caution">
    <text evidence="13">The sequence shown here is derived from an EMBL/GenBank/DDBJ whole genome shotgun (WGS) entry which is preliminary data.</text>
</comment>
<dbReference type="Pfam" id="PF02767">
    <property type="entry name" value="DNA_pol3_beta_2"/>
    <property type="match status" value="1"/>
</dbReference>
<evidence type="ECO:0000259" key="11">
    <source>
        <dbReference type="Pfam" id="PF02767"/>
    </source>
</evidence>
<name>A0A1F4NQ73_UNCK3</name>
<gene>
    <name evidence="13" type="ORF">A3K51_02030</name>
</gene>
<dbReference type="InterPro" id="IPR022634">
    <property type="entry name" value="DNA_polIII_beta_N"/>
</dbReference>
<dbReference type="SUPFAM" id="SSF55979">
    <property type="entry name" value="DNA clamp"/>
    <property type="match status" value="3"/>
</dbReference>
<dbReference type="PIRSF" id="PIRSF000804">
    <property type="entry name" value="DNA_pol_III_b"/>
    <property type="match status" value="1"/>
</dbReference>
<evidence type="ECO:0000256" key="8">
    <source>
        <dbReference type="ARBA" id="ARBA00023125"/>
    </source>
</evidence>
<dbReference type="GO" id="GO:0008408">
    <property type="term" value="F:3'-5' exonuclease activity"/>
    <property type="evidence" value="ECO:0007669"/>
    <property type="project" value="InterPro"/>
</dbReference>
<dbReference type="InterPro" id="IPR022635">
    <property type="entry name" value="DNA_polIII_beta_C"/>
</dbReference>
<evidence type="ECO:0000313" key="14">
    <source>
        <dbReference type="Proteomes" id="UP000178085"/>
    </source>
</evidence>
<keyword evidence="8" id="KW-0238">DNA-binding</keyword>
<evidence type="ECO:0000256" key="2">
    <source>
        <dbReference type="ARBA" id="ARBA00010752"/>
    </source>
</evidence>
<evidence type="ECO:0000256" key="1">
    <source>
        <dbReference type="ARBA" id="ARBA00004496"/>
    </source>
</evidence>
<keyword evidence="6 9" id="KW-0235">DNA replication</keyword>
<dbReference type="NCBIfam" id="TIGR00663">
    <property type="entry name" value="dnan"/>
    <property type="match status" value="1"/>
</dbReference>
<keyword evidence="5 9" id="KW-0548">Nucleotidyltransferase</keyword>
<comment type="subcellular location">
    <subcellularLocation>
        <location evidence="1 9">Cytoplasm</location>
    </subcellularLocation>
</comment>
<dbReference type="CDD" id="cd00140">
    <property type="entry name" value="beta_clamp"/>
    <property type="match status" value="1"/>
</dbReference>
<dbReference type="Gene3D" id="3.10.150.10">
    <property type="entry name" value="DNA Polymerase III, subunit A, domain 2"/>
    <property type="match status" value="1"/>
</dbReference>
<evidence type="ECO:0000256" key="9">
    <source>
        <dbReference type="PIRNR" id="PIRNR000804"/>
    </source>
</evidence>
<comment type="function">
    <text evidence="9">Confers DNA tethering and processivity to DNA polymerases and other proteins. Acts as a clamp, forming a ring around DNA (a reaction catalyzed by the clamp-loading complex) which diffuses in an ATP-independent manner freely and bidirectionally along dsDNA. Initially characterized for its ability to contact the catalytic subunit of DNA polymerase III (Pol III), a complex, multichain enzyme responsible for most of the replicative synthesis in bacteria; Pol III exhibits 3'-5' exonuclease proofreading activity. The beta chain is required for initiation of replication as well as for processivity of DNA replication.</text>
</comment>
<evidence type="ECO:0000259" key="10">
    <source>
        <dbReference type="Pfam" id="PF00712"/>
    </source>
</evidence>
<protein>
    <recommendedName>
        <fullName evidence="9">Beta sliding clamp</fullName>
    </recommendedName>
</protein>
<feature type="domain" description="DNA polymerase III beta sliding clamp C-terminal" evidence="12">
    <location>
        <begin position="255"/>
        <end position="376"/>
    </location>
</feature>
<dbReference type="InterPro" id="IPR001001">
    <property type="entry name" value="DNA_polIII_beta"/>
</dbReference>
<sequence length="377" mass="40448">MNEEISIKDRIGADISVSVVLDKLRSALQGVERVVTSRSTLPILNNVLIKTTGSGVEIIATDLEIGIKFFLGGKIDKEGSITIPGRTLIGLINTLHGDTITLSSKNNILQVVSGETKASVNGVPADDFPVIPEVEKGKVVSVKSDVFKELLAQVDFAASSEESRPVLTGVYLISGGGTLTAVATDSYRLSEVVVKEKLSADFSVIIPVRTLQEIKRVVGDTPQFELRIGDNQIMVVTDNATLVSRIIEGEYPNYKQIIPPKSDTIVEVDIQELTDAIKTAAIFSMEGSNTVRLNIQSSGTIEVVSESSQVGNFNSKVKAEVRGEGGEISFNAKYLLDGLNSFDTPKCTLGMSGKTAAGVFRPSGVEDRLYLVMPLRS</sequence>
<comment type="similarity">
    <text evidence="2 9">Belongs to the beta sliding clamp family.</text>
</comment>